<accession>A0AB39CD72</accession>
<organism evidence="1">
    <name type="scientific">Pseudomonas phage RVTF4</name>
    <dbReference type="NCBI Taxonomy" id="3236931"/>
    <lineage>
        <taxon>Viruses</taxon>
    </lineage>
</organism>
<protein>
    <submittedName>
        <fullName evidence="1">Uncharacterized protein</fullName>
    </submittedName>
</protein>
<sequence length="132" mass="15784">MKRLPARFFEKAGRNKRITKKIRDRHQRTREILWLTASVHFGRVRSEAHMRAMKGKARRIGARPRHYRNFCRRMLPHVRAGYQATTIMTRRGDVIQAMVIRREHLDWYRGLYDVRDALHADGTKETYGSLHC</sequence>
<name>A0AB39CD72_9VIRU</name>
<proteinExistence type="predicted"/>
<evidence type="ECO:0000313" key="1">
    <source>
        <dbReference type="EMBL" id="XDJ14806.1"/>
    </source>
</evidence>
<dbReference type="EMBL" id="PQ015378">
    <property type="protein sequence ID" value="XDJ14806.1"/>
    <property type="molecule type" value="Genomic_DNA"/>
</dbReference>
<reference evidence="1" key="1">
    <citation type="submission" date="2024-07" db="EMBL/GenBank/DDBJ databases">
        <authorList>
            <person name="Bringhurst R.M."/>
            <person name="Homer T.E."/>
        </authorList>
    </citation>
    <scope>NUCLEOTIDE SEQUENCE</scope>
</reference>